<dbReference type="InterPro" id="IPR011989">
    <property type="entry name" value="ARM-like"/>
</dbReference>
<protein>
    <submittedName>
        <fullName evidence="7">Similar to Saccharomyces cerevisiae YIL017C VID28 Protein involved in proteasome-dependent catabolite degradation of fructose-1,6-bisphosphatase (FBPase)</fullName>
    </submittedName>
</protein>
<accession>A0A1X7R7D6</accession>
<dbReference type="Proteomes" id="UP000196158">
    <property type="component" value="Unassembled WGS sequence"/>
</dbReference>
<evidence type="ECO:0000313" key="8">
    <source>
        <dbReference type="Proteomes" id="UP000196158"/>
    </source>
</evidence>
<dbReference type="InterPro" id="IPR038739">
    <property type="entry name" value="ARMC8/Vid28"/>
</dbReference>
<dbReference type="GO" id="GO:0034657">
    <property type="term" value="C:GID complex"/>
    <property type="evidence" value="ECO:0007669"/>
    <property type="project" value="TreeGrafter"/>
</dbReference>
<evidence type="ECO:0000256" key="6">
    <source>
        <dbReference type="SAM" id="MobiDB-lite"/>
    </source>
</evidence>
<feature type="region of interest" description="Disordered" evidence="6">
    <location>
        <begin position="763"/>
        <end position="804"/>
    </location>
</feature>
<keyword evidence="3" id="KW-0963">Cytoplasm</keyword>
<evidence type="ECO:0000313" key="7">
    <source>
        <dbReference type="EMBL" id="SMN21156.1"/>
    </source>
</evidence>
<dbReference type="GO" id="GO:0005737">
    <property type="term" value="C:cytoplasm"/>
    <property type="evidence" value="ECO:0007669"/>
    <property type="project" value="UniProtKB-SubCell"/>
</dbReference>
<keyword evidence="8" id="KW-1185">Reference proteome</keyword>
<gene>
    <name evidence="7" type="ORF">KASA_0L01903G</name>
</gene>
<reference evidence="7 8" key="1">
    <citation type="submission" date="2017-04" db="EMBL/GenBank/DDBJ databases">
        <authorList>
            <person name="Afonso C.L."/>
            <person name="Miller P.J."/>
            <person name="Scott M.A."/>
            <person name="Spackman E."/>
            <person name="Goraichik I."/>
            <person name="Dimitrov K.M."/>
            <person name="Suarez D.L."/>
            <person name="Swayne D.E."/>
        </authorList>
    </citation>
    <scope>NUCLEOTIDE SEQUENCE [LARGE SCALE GENOMIC DNA]</scope>
</reference>
<dbReference type="Gene3D" id="1.25.10.10">
    <property type="entry name" value="Leucine-rich Repeat Variant"/>
    <property type="match status" value="1"/>
</dbReference>
<evidence type="ECO:0000256" key="3">
    <source>
        <dbReference type="ARBA" id="ARBA00022490"/>
    </source>
</evidence>
<dbReference type="AlphaFoldDB" id="A0A1X7R7D6"/>
<dbReference type="GO" id="GO:0000502">
    <property type="term" value="C:proteasome complex"/>
    <property type="evidence" value="ECO:0007669"/>
    <property type="project" value="UniProtKB-KW"/>
</dbReference>
<dbReference type="SUPFAM" id="SSF48371">
    <property type="entry name" value="ARM repeat"/>
    <property type="match status" value="1"/>
</dbReference>
<feature type="compositionally biased region" description="Low complexity" evidence="6">
    <location>
        <begin position="775"/>
        <end position="787"/>
    </location>
</feature>
<evidence type="ECO:0000256" key="5">
    <source>
        <dbReference type="ARBA" id="ARBA00023242"/>
    </source>
</evidence>
<dbReference type="PANTHER" id="PTHR15651">
    <property type="entry name" value="ARMADILLO REPEAT-CONTAINING PROTEIN 8"/>
    <property type="match status" value="1"/>
</dbReference>
<dbReference type="OrthoDB" id="5559898at2759"/>
<keyword evidence="4" id="KW-0677">Repeat</keyword>
<sequence length="859" mass="99573">MVALSKDDMTDISLVDDDFDRMTLLVDPNTTLLNSLLNISIQDDVNTQQMKLDNLYLLTKLDRNIRYQIKHQFLSFISRIFTDVRLYETLQNNSIDINLKYFKLLNKSIDLGGEVIDLNGSLQFQHVYKFFIEFMEKMDNKVPTDGKYATLMVELLQYFMFYRNKTNFLDYPLIKTISEIIINLSDKLNYTINYKYIVTTNIPTDNAHKDTSVSYNITGGNTKENLSVPNPCIIENIYEIDILQYCLVLVTSTEKPEDPFTTLSNDVDIRIFILSLLKHSNISLKCSALHFLLYPYFSTSMAWRDTRTVNQLMPFLLKTFDSKCIPRWFDPFHTLITLIEIYNQKMPGGNPVVGFLKRTNLVHGFMDLFFVELTKCNDAQTNQELITQFIKFSACCSAFDEIYRLELLKNGFLMHQLKKDIEGHISLLQDFLVNKQIFVGMNRNLPVLNNSEKVVVWLELLKSFSRSTAALRTTLKKNNLTKNIMTLLNLTYSIMKDCYFTGSNFLQTEIKIMGLSLGILCNFIVEFSNVQYFLTDQGIVDLCSDILTDPLFNPKKTWRNLTRKMAFDDLYVEEVKTNTLWVIRHLMYNSQNHEKLELLDKISIDTILDFVNDPCWTVQQQCFQVLKNLTCNSRKVINFLLERFKNVRYMVDPVDGSRVAVGSTYLFEFLARKLRLLDVHDLSQKRTLEAILYIIVNIAAVNENKKELVLEQTDILRLIYQILSETPGNSEKYGNNSELKLACLWILHNILWDSNMQEDSQSVLYSNSQERHGSNSENSSTSTSASSQTLERVESTRNYSGIRPNTSMKTVARCERLQELGFRDLVKTAVLDTNINVRQKATNLDDLMFKLLNGTYELD</sequence>
<dbReference type="GO" id="GO:0005634">
    <property type="term" value="C:nucleus"/>
    <property type="evidence" value="ECO:0007669"/>
    <property type="project" value="UniProtKB-SubCell"/>
</dbReference>
<dbReference type="STRING" id="1789683.A0A1X7R7D6"/>
<evidence type="ECO:0000256" key="2">
    <source>
        <dbReference type="ARBA" id="ARBA00004496"/>
    </source>
</evidence>
<dbReference type="PANTHER" id="PTHR15651:SF7">
    <property type="entry name" value="ARMADILLO REPEAT-CONTAINING PROTEIN 8"/>
    <property type="match status" value="1"/>
</dbReference>
<name>A0A1X7R7D6_9SACH</name>
<evidence type="ECO:0000256" key="4">
    <source>
        <dbReference type="ARBA" id="ARBA00022737"/>
    </source>
</evidence>
<evidence type="ECO:0000256" key="1">
    <source>
        <dbReference type="ARBA" id="ARBA00004123"/>
    </source>
</evidence>
<keyword evidence="7" id="KW-0647">Proteasome</keyword>
<keyword evidence="5" id="KW-0539">Nucleus</keyword>
<dbReference type="EMBL" id="FXLY01000007">
    <property type="protein sequence ID" value="SMN21156.1"/>
    <property type="molecule type" value="Genomic_DNA"/>
</dbReference>
<dbReference type="GO" id="GO:0043161">
    <property type="term" value="P:proteasome-mediated ubiquitin-dependent protein catabolic process"/>
    <property type="evidence" value="ECO:0007669"/>
    <property type="project" value="TreeGrafter"/>
</dbReference>
<comment type="subcellular location">
    <subcellularLocation>
        <location evidence="2">Cytoplasm</location>
    </subcellularLocation>
    <subcellularLocation>
        <location evidence="1">Nucleus</location>
    </subcellularLocation>
</comment>
<organism evidence="7 8">
    <name type="scientific">Maudiozyma saulgeensis</name>
    <dbReference type="NCBI Taxonomy" id="1789683"/>
    <lineage>
        <taxon>Eukaryota</taxon>
        <taxon>Fungi</taxon>
        <taxon>Dikarya</taxon>
        <taxon>Ascomycota</taxon>
        <taxon>Saccharomycotina</taxon>
        <taxon>Saccharomycetes</taxon>
        <taxon>Saccharomycetales</taxon>
        <taxon>Saccharomycetaceae</taxon>
        <taxon>Maudiozyma</taxon>
    </lineage>
</organism>
<proteinExistence type="predicted"/>
<dbReference type="InterPro" id="IPR016024">
    <property type="entry name" value="ARM-type_fold"/>
</dbReference>